<dbReference type="Pfam" id="PF00028">
    <property type="entry name" value="Cadherin"/>
    <property type="match status" value="2"/>
</dbReference>
<reference evidence="11 12" key="1">
    <citation type="submission" date="2016-06" db="EMBL/GenBank/DDBJ databases">
        <title>The Draft Genome Sequence and Annotation of the Desert Woodrat Neotoma lepida.</title>
        <authorList>
            <person name="Campbell M."/>
            <person name="Oakeson K.F."/>
            <person name="Yandell M."/>
            <person name="Halpert J.R."/>
            <person name="Dearing D."/>
        </authorList>
    </citation>
    <scope>NUCLEOTIDE SEQUENCE [LARGE SCALE GENOMIC DNA]</scope>
    <source>
        <strain evidence="11">417</strain>
        <tissue evidence="11">Liver</tissue>
    </source>
</reference>
<dbReference type="PROSITE" id="PS50268">
    <property type="entry name" value="CADHERIN_2"/>
    <property type="match status" value="2"/>
</dbReference>
<evidence type="ECO:0000256" key="4">
    <source>
        <dbReference type="ARBA" id="ARBA00022837"/>
    </source>
</evidence>
<evidence type="ECO:0000256" key="2">
    <source>
        <dbReference type="ARBA" id="ARBA00022692"/>
    </source>
</evidence>
<comment type="caution">
    <text evidence="11">The sequence shown here is derived from an EMBL/GenBank/DDBJ whole genome shotgun (WGS) entry which is preliminary data.</text>
</comment>
<dbReference type="FunFam" id="2.60.40.60:FF:000147">
    <property type="entry name" value="Cadherin 23"/>
    <property type="match status" value="1"/>
</dbReference>
<dbReference type="PANTHER" id="PTHR24025:SF23">
    <property type="entry name" value="NEURAL-CADHERIN"/>
    <property type="match status" value="1"/>
</dbReference>
<dbReference type="Proteomes" id="UP000092124">
    <property type="component" value="Unassembled WGS sequence"/>
</dbReference>
<feature type="non-terminal residue" evidence="11">
    <location>
        <position position="210"/>
    </location>
</feature>
<keyword evidence="4 8" id="KW-0106">Calcium</keyword>
<keyword evidence="3" id="KW-0677">Repeat</keyword>
<feature type="domain" description="Cadherin" evidence="10">
    <location>
        <begin position="3"/>
        <end position="54"/>
    </location>
</feature>
<keyword evidence="12" id="KW-1185">Reference proteome</keyword>
<dbReference type="STRING" id="56216.A0A1A6G1F2"/>
<evidence type="ECO:0000256" key="8">
    <source>
        <dbReference type="PROSITE-ProRule" id="PRU00043"/>
    </source>
</evidence>
<comment type="subcellular location">
    <subcellularLocation>
        <location evidence="1">Membrane</location>
        <topology evidence="1">Single-pass type I membrane protein</topology>
    </subcellularLocation>
</comment>
<evidence type="ECO:0000256" key="5">
    <source>
        <dbReference type="ARBA" id="ARBA00022889"/>
    </source>
</evidence>
<feature type="domain" description="Cadherin" evidence="10">
    <location>
        <begin position="55"/>
        <end position="141"/>
    </location>
</feature>
<gene>
    <name evidence="11" type="ORF">A6R68_09242</name>
</gene>
<dbReference type="GO" id="GO:0007156">
    <property type="term" value="P:homophilic cell adhesion via plasma membrane adhesion molecules"/>
    <property type="evidence" value="ECO:0007669"/>
    <property type="project" value="InterPro"/>
</dbReference>
<dbReference type="EMBL" id="LZPO01107996">
    <property type="protein sequence ID" value="OBS59635.1"/>
    <property type="molecule type" value="Genomic_DNA"/>
</dbReference>
<keyword evidence="7" id="KW-0472">Membrane</keyword>
<evidence type="ECO:0000259" key="10">
    <source>
        <dbReference type="PROSITE" id="PS50268"/>
    </source>
</evidence>
<protein>
    <recommendedName>
        <fullName evidence="10">Cadherin domain-containing protein</fullName>
    </recommendedName>
</protein>
<keyword evidence="6" id="KW-1133">Transmembrane helix</keyword>
<evidence type="ECO:0000256" key="3">
    <source>
        <dbReference type="ARBA" id="ARBA00022737"/>
    </source>
</evidence>
<sequence length="210" mass="23069">ARGIVTVTRELDYEVTQAYQLTVNATDQDKTRPLSTLANLAIIITDVQDMDPIFINLPYSTNIYEHSPPGTTVRVITAVDQDKGRPRGIGYTIVSGNTNSIFALDYISGALTLNGLLDRENPLYSHGFILTVKVVDKDENPEGLRSGQKTASKAKSLLPKRNTVRKGKAISYNREAKIPESLIFCITPPGHWPGTANDQQRAKEESTVSP</sequence>
<evidence type="ECO:0000256" key="7">
    <source>
        <dbReference type="ARBA" id="ARBA00023136"/>
    </source>
</evidence>
<dbReference type="SUPFAM" id="SSF49313">
    <property type="entry name" value="Cadherin-like"/>
    <property type="match status" value="2"/>
</dbReference>
<keyword evidence="2" id="KW-0812">Transmembrane</keyword>
<feature type="region of interest" description="Disordered" evidence="9">
    <location>
        <begin position="189"/>
        <end position="210"/>
    </location>
</feature>
<dbReference type="PANTHER" id="PTHR24025">
    <property type="entry name" value="DESMOGLEIN FAMILY MEMBER"/>
    <property type="match status" value="1"/>
</dbReference>
<organism evidence="11 12">
    <name type="scientific">Neotoma lepida</name>
    <name type="common">Desert woodrat</name>
    <dbReference type="NCBI Taxonomy" id="56216"/>
    <lineage>
        <taxon>Eukaryota</taxon>
        <taxon>Metazoa</taxon>
        <taxon>Chordata</taxon>
        <taxon>Craniata</taxon>
        <taxon>Vertebrata</taxon>
        <taxon>Euteleostomi</taxon>
        <taxon>Mammalia</taxon>
        <taxon>Eutheria</taxon>
        <taxon>Euarchontoglires</taxon>
        <taxon>Glires</taxon>
        <taxon>Rodentia</taxon>
        <taxon>Myomorpha</taxon>
        <taxon>Muroidea</taxon>
        <taxon>Cricetidae</taxon>
        <taxon>Neotominae</taxon>
        <taxon>Neotoma</taxon>
    </lineage>
</organism>
<dbReference type="CDD" id="cd11304">
    <property type="entry name" value="Cadherin_repeat"/>
    <property type="match status" value="2"/>
</dbReference>
<feature type="compositionally biased region" description="Basic and acidic residues" evidence="9">
    <location>
        <begin position="200"/>
        <end position="210"/>
    </location>
</feature>
<dbReference type="GO" id="GO:0005509">
    <property type="term" value="F:calcium ion binding"/>
    <property type="evidence" value="ECO:0007669"/>
    <property type="project" value="UniProtKB-UniRule"/>
</dbReference>
<evidence type="ECO:0000256" key="1">
    <source>
        <dbReference type="ARBA" id="ARBA00004479"/>
    </source>
</evidence>
<name>A0A1A6G1F2_NEOLE</name>
<dbReference type="InterPro" id="IPR015919">
    <property type="entry name" value="Cadherin-like_sf"/>
</dbReference>
<proteinExistence type="predicted"/>
<dbReference type="GO" id="GO:0005911">
    <property type="term" value="C:cell-cell junction"/>
    <property type="evidence" value="ECO:0007669"/>
    <property type="project" value="TreeGrafter"/>
</dbReference>
<feature type="region of interest" description="Disordered" evidence="9">
    <location>
        <begin position="140"/>
        <end position="160"/>
    </location>
</feature>
<feature type="non-terminal residue" evidence="11">
    <location>
        <position position="1"/>
    </location>
</feature>
<dbReference type="InterPro" id="IPR050971">
    <property type="entry name" value="Cadherin-domain_protein"/>
</dbReference>
<evidence type="ECO:0000313" key="11">
    <source>
        <dbReference type="EMBL" id="OBS59635.1"/>
    </source>
</evidence>
<dbReference type="GO" id="GO:0016020">
    <property type="term" value="C:membrane"/>
    <property type="evidence" value="ECO:0007669"/>
    <property type="project" value="UniProtKB-SubCell"/>
</dbReference>
<dbReference type="PRINTS" id="PR00205">
    <property type="entry name" value="CADHERIN"/>
</dbReference>
<dbReference type="OrthoDB" id="9990384at2759"/>
<evidence type="ECO:0000256" key="6">
    <source>
        <dbReference type="ARBA" id="ARBA00022989"/>
    </source>
</evidence>
<evidence type="ECO:0000313" key="12">
    <source>
        <dbReference type="Proteomes" id="UP000092124"/>
    </source>
</evidence>
<dbReference type="AlphaFoldDB" id="A0A1A6G1F2"/>
<dbReference type="Gene3D" id="2.60.40.60">
    <property type="entry name" value="Cadherins"/>
    <property type="match status" value="2"/>
</dbReference>
<keyword evidence="5" id="KW-0130">Cell adhesion</keyword>
<dbReference type="InterPro" id="IPR002126">
    <property type="entry name" value="Cadherin-like_dom"/>
</dbReference>
<accession>A0A1A6G1F2</accession>
<evidence type="ECO:0000256" key="9">
    <source>
        <dbReference type="SAM" id="MobiDB-lite"/>
    </source>
</evidence>